<feature type="region of interest" description="Disordered" evidence="1">
    <location>
        <begin position="38"/>
        <end position="64"/>
    </location>
</feature>
<dbReference type="EMBL" id="CABPST010000006">
    <property type="protein sequence ID" value="VVE88706.1"/>
    <property type="molecule type" value="Genomic_DNA"/>
</dbReference>
<evidence type="ECO:0000313" key="2">
    <source>
        <dbReference type="EMBL" id="VVE88706.1"/>
    </source>
</evidence>
<sequence>MSGYAATSRFVASAASNASGYRSAWNVSTPSLASLAASRLHGSQARHDDSTAIPTKPPYKRHRPSIGLTEYETAYSVNDSMLAI</sequence>
<proteinExistence type="predicted"/>
<keyword evidence="3" id="KW-1185">Reference proteome</keyword>
<accession>A0A5E5BTV5</accession>
<gene>
    <name evidence="2" type="ORF">PBR20603_02665</name>
</gene>
<dbReference type="Proteomes" id="UP000382040">
    <property type="component" value="Unassembled WGS sequence"/>
</dbReference>
<reference evidence="2 3" key="1">
    <citation type="submission" date="2019-08" db="EMBL/GenBank/DDBJ databases">
        <authorList>
            <person name="Peeters C."/>
        </authorList>
    </citation>
    <scope>NUCLEOTIDE SEQUENCE [LARGE SCALE GENOMIC DNA]</scope>
    <source>
        <strain evidence="2 3">LMG 20603</strain>
    </source>
</reference>
<evidence type="ECO:0000256" key="1">
    <source>
        <dbReference type="SAM" id="MobiDB-lite"/>
    </source>
</evidence>
<dbReference type="RefSeq" id="WP_150559996.1">
    <property type="nucleotide sequence ID" value="NZ_CABPST010000006.1"/>
</dbReference>
<evidence type="ECO:0000313" key="3">
    <source>
        <dbReference type="Proteomes" id="UP000382040"/>
    </source>
</evidence>
<organism evidence="2 3">
    <name type="scientific">Pandoraea bronchicola</name>
    <dbReference type="NCBI Taxonomy" id="2508287"/>
    <lineage>
        <taxon>Bacteria</taxon>
        <taxon>Pseudomonadati</taxon>
        <taxon>Pseudomonadota</taxon>
        <taxon>Betaproteobacteria</taxon>
        <taxon>Burkholderiales</taxon>
        <taxon>Burkholderiaceae</taxon>
        <taxon>Pandoraea</taxon>
    </lineage>
</organism>
<dbReference type="AlphaFoldDB" id="A0A5E5BTV5"/>
<protein>
    <submittedName>
        <fullName evidence="2">Uncharacterized protein</fullName>
    </submittedName>
</protein>
<name>A0A5E5BTV5_9BURK</name>